<organism evidence="2 3">
    <name type="scientific">Vibrio superstes NBRC 103154</name>
    <dbReference type="NCBI Taxonomy" id="1219062"/>
    <lineage>
        <taxon>Bacteria</taxon>
        <taxon>Pseudomonadati</taxon>
        <taxon>Pseudomonadota</taxon>
        <taxon>Gammaproteobacteria</taxon>
        <taxon>Vibrionales</taxon>
        <taxon>Vibrionaceae</taxon>
        <taxon>Vibrio</taxon>
    </lineage>
</organism>
<dbReference type="Pfam" id="PF13508">
    <property type="entry name" value="Acetyltransf_7"/>
    <property type="match status" value="1"/>
</dbReference>
<dbReference type="EMBL" id="BJXK01000011">
    <property type="protein sequence ID" value="GEM80549.1"/>
    <property type="molecule type" value="Genomic_DNA"/>
</dbReference>
<feature type="domain" description="N-acetyltransferase" evidence="1">
    <location>
        <begin position="1"/>
        <end position="155"/>
    </location>
</feature>
<proteinExistence type="predicted"/>
<comment type="caution">
    <text evidence="2">The sequence shown here is derived from an EMBL/GenBank/DDBJ whole genome shotgun (WGS) entry which is preliminary data.</text>
</comment>
<dbReference type="CDD" id="cd04301">
    <property type="entry name" value="NAT_SF"/>
    <property type="match status" value="1"/>
</dbReference>
<evidence type="ECO:0000313" key="2">
    <source>
        <dbReference type="EMBL" id="GEM80549.1"/>
    </source>
</evidence>
<reference evidence="2 3" key="1">
    <citation type="submission" date="2019-07" db="EMBL/GenBank/DDBJ databases">
        <title>Whole genome shotgun sequence of Vibrio superstes NBRC 103154.</title>
        <authorList>
            <person name="Hosoyama A."/>
            <person name="Uohara A."/>
            <person name="Ohji S."/>
            <person name="Ichikawa N."/>
        </authorList>
    </citation>
    <scope>NUCLEOTIDE SEQUENCE [LARGE SCALE GENOMIC DNA]</scope>
    <source>
        <strain evidence="2 3">NBRC 103154</strain>
    </source>
</reference>
<gene>
    <name evidence="2" type="ORF">VSU01S_27940</name>
</gene>
<sequence>MNFILLKQPQAESLKQLFTLTFSDSEGPEEGKVVGQLAKDLIEQTDSDDIYVFAAMDHEELIGAIYFTRLRFESDKIAFLLAPVAIRTDFQGKGVGQKLIKYGLETMAEGGVSLAFTYGDPAFYGRIGFERITTEQFSAPRELSYPHGWLAKSLSQHPLDSITGSSRCVKAFDKPELW</sequence>
<name>A0A511QT63_9VIBR</name>
<evidence type="ECO:0000313" key="3">
    <source>
        <dbReference type="Proteomes" id="UP000321113"/>
    </source>
</evidence>
<dbReference type="RefSeq" id="WP_119010165.1">
    <property type="nucleotide sequence ID" value="NZ_BJXK01000011.1"/>
</dbReference>
<dbReference type="SUPFAM" id="SSF55729">
    <property type="entry name" value="Acyl-CoA N-acyltransferases (Nat)"/>
    <property type="match status" value="1"/>
</dbReference>
<dbReference type="InterPro" id="IPR000182">
    <property type="entry name" value="GNAT_dom"/>
</dbReference>
<protein>
    <submittedName>
        <fullName evidence="2">N-acetyltransferase</fullName>
    </submittedName>
</protein>
<dbReference type="InterPro" id="IPR016181">
    <property type="entry name" value="Acyl_CoA_acyltransferase"/>
</dbReference>
<dbReference type="AlphaFoldDB" id="A0A511QT63"/>
<evidence type="ECO:0000259" key="1">
    <source>
        <dbReference type="PROSITE" id="PS51186"/>
    </source>
</evidence>
<dbReference type="PROSITE" id="PS51186">
    <property type="entry name" value="GNAT"/>
    <property type="match status" value="1"/>
</dbReference>
<dbReference type="Proteomes" id="UP000321113">
    <property type="component" value="Unassembled WGS sequence"/>
</dbReference>
<dbReference type="OrthoDB" id="9797178at2"/>
<keyword evidence="2" id="KW-0808">Transferase</keyword>
<accession>A0A511QT63</accession>
<dbReference type="Gene3D" id="3.40.630.30">
    <property type="match status" value="1"/>
</dbReference>
<keyword evidence="3" id="KW-1185">Reference proteome</keyword>
<dbReference type="GO" id="GO:0016747">
    <property type="term" value="F:acyltransferase activity, transferring groups other than amino-acyl groups"/>
    <property type="evidence" value="ECO:0007669"/>
    <property type="project" value="InterPro"/>
</dbReference>